<name>A0A1G6ZX53_9ACTN</name>
<dbReference type="STRING" id="58114.SAMN05216270_1128"/>
<evidence type="ECO:0000256" key="2">
    <source>
        <dbReference type="ARBA" id="ARBA00022801"/>
    </source>
</evidence>
<dbReference type="Pfam" id="PF00929">
    <property type="entry name" value="RNase_T"/>
    <property type="match status" value="1"/>
</dbReference>
<dbReference type="PANTHER" id="PTHR30231">
    <property type="entry name" value="DNA POLYMERASE III SUBUNIT EPSILON"/>
    <property type="match status" value="1"/>
</dbReference>
<dbReference type="SUPFAM" id="SSF158682">
    <property type="entry name" value="TerB-like"/>
    <property type="match status" value="1"/>
</dbReference>
<dbReference type="Gene3D" id="3.30.420.10">
    <property type="entry name" value="Ribonuclease H-like superfamily/Ribonuclease H"/>
    <property type="match status" value="1"/>
</dbReference>
<dbReference type="EMBL" id="FNAD01000012">
    <property type="protein sequence ID" value="SDE07061.1"/>
    <property type="molecule type" value="Genomic_DNA"/>
</dbReference>
<keyword evidence="1" id="KW-0540">Nuclease</keyword>
<organism evidence="5 6">
    <name type="scientific">Glycomyces harbinensis</name>
    <dbReference type="NCBI Taxonomy" id="58114"/>
    <lineage>
        <taxon>Bacteria</taxon>
        <taxon>Bacillati</taxon>
        <taxon>Actinomycetota</taxon>
        <taxon>Actinomycetes</taxon>
        <taxon>Glycomycetales</taxon>
        <taxon>Glycomycetaceae</taxon>
        <taxon>Glycomyces</taxon>
    </lineage>
</organism>
<sequence>MYVVIDVETTGLFNKDRIVEIAVAQLDEHGRVTAAWETLVNPRRDLGPQELHGVRAADVRRAPTFDQIAGDVIELLRDRVPVAHNLAFDSRLLAHEYLRLGCEIPNLGRFGVCTMQWADHFLPDAGRSLADCCLAGGIANERPHEAMSDVLATAELLALYLNSMGPAPLWEDRGLDPDAPVWPSIPAWSTEPVRRGAGAADGGAFLTRLVDHIPRVPDPPQADTYLALLDRALVDRHISATEADLLVTLAADLGIGRAAAIELHRGYLRSLAAAALSDGVVSASERDDLNRVAGLLSLSLGAVDEALAAGANGPAPVRARPEYRLKGGDVAVLTGAFAESKSFWAKRLESAGLSVSPNVTKKTSLVVAADPDSLSGKAVKARQYGIPVIGVDSLDTVLARMAPTSRV</sequence>
<reference evidence="6" key="1">
    <citation type="submission" date="2016-10" db="EMBL/GenBank/DDBJ databases">
        <authorList>
            <person name="Varghese N."/>
            <person name="Submissions S."/>
        </authorList>
    </citation>
    <scope>NUCLEOTIDE SEQUENCE [LARGE SCALE GENOMIC DNA]</scope>
    <source>
        <strain evidence="6">CGMCC 4.3516</strain>
    </source>
</reference>
<evidence type="ECO:0000313" key="5">
    <source>
        <dbReference type="EMBL" id="SDE07061.1"/>
    </source>
</evidence>
<dbReference type="Proteomes" id="UP000198949">
    <property type="component" value="Unassembled WGS sequence"/>
</dbReference>
<feature type="domain" description="Exonuclease" evidence="4">
    <location>
        <begin position="1"/>
        <end position="166"/>
    </location>
</feature>
<dbReference type="CDD" id="cd06127">
    <property type="entry name" value="DEDDh"/>
    <property type="match status" value="1"/>
</dbReference>
<proteinExistence type="predicted"/>
<keyword evidence="2" id="KW-0378">Hydrolase</keyword>
<dbReference type="InterPro" id="IPR001357">
    <property type="entry name" value="BRCT_dom"/>
</dbReference>
<protein>
    <submittedName>
        <fullName evidence="5">DNA polymerase-3 subunit epsilon</fullName>
    </submittedName>
</protein>
<dbReference type="RefSeq" id="WP_177155006.1">
    <property type="nucleotide sequence ID" value="NZ_FNAD01000012.1"/>
</dbReference>
<evidence type="ECO:0000259" key="4">
    <source>
        <dbReference type="SMART" id="SM00479"/>
    </source>
</evidence>
<dbReference type="PANTHER" id="PTHR30231:SF4">
    <property type="entry name" value="PROTEIN NEN2"/>
    <property type="match status" value="1"/>
</dbReference>
<dbReference type="InterPro" id="IPR012337">
    <property type="entry name" value="RNaseH-like_sf"/>
</dbReference>
<dbReference type="InterPro" id="IPR013520">
    <property type="entry name" value="Ribonucl_H"/>
</dbReference>
<dbReference type="InterPro" id="IPR036397">
    <property type="entry name" value="RNaseH_sf"/>
</dbReference>
<dbReference type="GO" id="GO:0008408">
    <property type="term" value="F:3'-5' exonuclease activity"/>
    <property type="evidence" value="ECO:0007669"/>
    <property type="project" value="TreeGrafter"/>
</dbReference>
<dbReference type="SUPFAM" id="SSF52113">
    <property type="entry name" value="BRCT domain"/>
    <property type="match status" value="1"/>
</dbReference>
<dbReference type="GO" id="GO:0005829">
    <property type="term" value="C:cytosol"/>
    <property type="evidence" value="ECO:0007669"/>
    <property type="project" value="TreeGrafter"/>
</dbReference>
<dbReference type="GO" id="GO:0003676">
    <property type="term" value="F:nucleic acid binding"/>
    <property type="evidence" value="ECO:0007669"/>
    <property type="project" value="InterPro"/>
</dbReference>
<dbReference type="SUPFAM" id="SSF53098">
    <property type="entry name" value="Ribonuclease H-like"/>
    <property type="match status" value="1"/>
</dbReference>
<accession>A0A1G6ZX53</accession>
<gene>
    <name evidence="5" type="ORF">SAMN05216270_1128</name>
</gene>
<evidence type="ECO:0000256" key="1">
    <source>
        <dbReference type="ARBA" id="ARBA00022722"/>
    </source>
</evidence>
<dbReference type="AlphaFoldDB" id="A0A1G6ZX53"/>
<keyword evidence="6" id="KW-1185">Reference proteome</keyword>
<evidence type="ECO:0000256" key="3">
    <source>
        <dbReference type="ARBA" id="ARBA00022839"/>
    </source>
</evidence>
<evidence type="ECO:0000313" key="6">
    <source>
        <dbReference type="Proteomes" id="UP000198949"/>
    </source>
</evidence>
<dbReference type="Pfam" id="PF00533">
    <property type="entry name" value="BRCT"/>
    <property type="match status" value="1"/>
</dbReference>
<dbReference type="SMART" id="SM00479">
    <property type="entry name" value="EXOIII"/>
    <property type="match status" value="1"/>
</dbReference>
<dbReference type="Gene3D" id="3.40.50.10190">
    <property type="entry name" value="BRCT domain"/>
    <property type="match status" value="1"/>
</dbReference>
<dbReference type="InterPro" id="IPR036420">
    <property type="entry name" value="BRCT_dom_sf"/>
</dbReference>
<dbReference type="FunFam" id="3.30.420.10:FF:000045">
    <property type="entry name" value="3'-5' exonuclease DinG"/>
    <property type="match status" value="1"/>
</dbReference>
<keyword evidence="3" id="KW-0269">Exonuclease</keyword>
<dbReference type="InterPro" id="IPR029024">
    <property type="entry name" value="TerB-like"/>
</dbReference>